<evidence type="ECO:0000313" key="1">
    <source>
        <dbReference type="EMBL" id="OBZ84048.1"/>
    </source>
</evidence>
<protein>
    <submittedName>
        <fullName evidence="1">Uncharacterized protein</fullName>
    </submittedName>
</protein>
<gene>
    <name evidence="1" type="ORF">A0J61_07902</name>
</gene>
<comment type="caution">
    <text evidence="1">The sequence shown here is derived from an EMBL/GenBank/DDBJ whole genome shotgun (WGS) entry which is preliminary data.</text>
</comment>
<reference evidence="1 2" key="1">
    <citation type="submission" date="2016-03" db="EMBL/GenBank/DDBJ databases">
        <title>Choanephora cucurbitarum.</title>
        <authorList>
            <person name="Min B."/>
            <person name="Park H."/>
            <person name="Park J.-H."/>
            <person name="Shin H.-D."/>
            <person name="Choi I.-G."/>
        </authorList>
    </citation>
    <scope>NUCLEOTIDE SEQUENCE [LARGE SCALE GENOMIC DNA]</scope>
    <source>
        <strain evidence="1 2">KUS-F28377</strain>
    </source>
</reference>
<feature type="non-terminal residue" evidence="1">
    <location>
        <position position="68"/>
    </location>
</feature>
<dbReference type="AlphaFoldDB" id="A0A1C7N4V5"/>
<keyword evidence="2" id="KW-1185">Reference proteome</keyword>
<evidence type="ECO:0000313" key="2">
    <source>
        <dbReference type="Proteomes" id="UP000093000"/>
    </source>
</evidence>
<organism evidence="1 2">
    <name type="scientific">Choanephora cucurbitarum</name>
    <dbReference type="NCBI Taxonomy" id="101091"/>
    <lineage>
        <taxon>Eukaryota</taxon>
        <taxon>Fungi</taxon>
        <taxon>Fungi incertae sedis</taxon>
        <taxon>Mucoromycota</taxon>
        <taxon>Mucoromycotina</taxon>
        <taxon>Mucoromycetes</taxon>
        <taxon>Mucorales</taxon>
        <taxon>Mucorineae</taxon>
        <taxon>Choanephoraceae</taxon>
        <taxon>Choanephoroideae</taxon>
        <taxon>Choanephora</taxon>
    </lineage>
</organism>
<dbReference type="OrthoDB" id="2443930at2759"/>
<dbReference type="EMBL" id="LUGH01000563">
    <property type="protein sequence ID" value="OBZ84048.1"/>
    <property type="molecule type" value="Genomic_DNA"/>
</dbReference>
<dbReference type="InParanoid" id="A0A1C7N4V5"/>
<sequence length="68" mass="7991">MHHALNRLSLLFQRQHEERHVREERSKRVRGSSDGCIQMKDAQARINLNIANPATGCQKLIEIEDERR</sequence>
<accession>A0A1C7N4V5</accession>
<dbReference type="Proteomes" id="UP000093000">
    <property type="component" value="Unassembled WGS sequence"/>
</dbReference>
<proteinExistence type="predicted"/>
<name>A0A1C7N4V5_9FUNG</name>